<comment type="caution">
    <text evidence="1">The sequence shown here is derived from an EMBL/GenBank/DDBJ whole genome shotgun (WGS) entry which is preliminary data.</text>
</comment>
<proteinExistence type="predicted"/>
<dbReference type="EMBL" id="AMFJ01034197">
    <property type="protein sequence ID" value="EKD29970.1"/>
    <property type="molecule type" value="Genomic_DNA"/>
</dbReference>
<dbReference type="SUPFAM" id="SSF53335">
    <property type="entry name" value="S-adenosyl-L-methionine-dependent methyltransferases"/>
    <property type="match status" value="1"/>
</dbReference>
<gene>
    <name evidence="1" type="ORF">ACD_78C00197G0005</name>
</gene>
<accession>K1XI01</accession>
<dbReference type="AlphaFoldDB" id="K1XI01"/>
<dbReference type="InterPro" id="IPR029063">
    <property type="entry name" value="SAM-dependent_MTases_sf"/>
</dbReference>
<protein>
    <recommendedName>
        <fullName evidence="2">Methyltransferase type 11</fullName>
    </recommendedName>
</protein>
<dbReference type="Pfam" id="PF13489">
    <property type="entry name" value="Methyltransf_23"/>
    <property type="match status" value="1"/>
</dbReference>
<evidence type="ECO:0000313" key="1">
    <source>
        <dbReference type="EMBL" id="EKD29970.1"/>
    </source>
</evidence>
<organism evidence="1">
    <name type="scientific">uncultured bacterium</name>
    <name type="common">gcode 4</name>
    <dbReference type="NCBI Taxonomy" id="1234023"/>
    <lineage>
        <taxon>Bacteria</taxon>
        <taxon>environmental samples</taxon>
    </lineage>
</organism>
<name>K1XI01_9BACT</name>
<sequence>MNKSCKTCGNESIKIYWLLKKSKFELAYCNRCNSFFLTNNIEDGALKDFYQWFKFNSNKQKQFLKKIADILYIYTYWRKSLFIKSVIQKYTTKKELLDFWWWVWWFSSWLKKVWFNVTMVDYDDESVKVAQNLWIKAHWLWENIWKFPIIFSSHVIEHYTDLNLFFKNIDQHIEDKGIFILSFPNKDCQEFYRKEYVEWYFWLANFAISLEEFKSNPWFCIDPPRHLYALSRETILFLTNKFWYTVLDSFSESSSRENFSCNFIYSIWAVRSIGDIFRNIKYYFSSKKMLKANKYSWNSLVFILQKI</sequence>
<evidence type="ECO:0008006" key="2">
    <source>
        <dbReference type="Google" id="ProtNLM"/>
    </source>
</evidence>
<dbReference type="Gene3D" id="3.40.50.150">
    <property type="entry name" value="Vaccinia Virus protein VP39"/>
    <property type="match status" value="1"/>
</dbReference>
<reference evidence="1" key="1">
    <citation type="journal article" date="2012" name="Science">
        <title>Fermentation, hydrogen, and sulfur metabolism in multiple uncultivated bacterial phyla.</title>
        <authorList>
            <person name="Wrighton K.C."/>
            <person name="Thomas B.C."/>
            <person name="Sharon I."/>
            <person name="Miller C.S."/>
            <person name="Castelle C.J."/>
            <person name="VerBerkmoes N.C."/>
            <person name="Wilkins M.J."/>
            <person name="Hettich R.L."/>
            <person name="Lipton M.S."/>
            <person name="Williams K.H."/>
            <person name="Long P.E."/>
            <person name="Banfield J.F."/>
        </authorList>
    </citation>
    <scope>NUCLEOTIDE SEQUENCE [LARGE SCALE GENOMIC DNA]</scope>
</reference>